<reference evidence="1" key="1">
    <citation type="journal article" date="2014" name="Front. Microbiol.">
        <title>High frequency of phylogenetically diverse reductive dehalogenase-homologous genes in deep subseafloor sedimentary metagenomes.</title>
        <authorList>
            <person name="Kawai M."/>
            <person name="Futagami T."/>
            <person name="Toyoda A."/>
            <person name="Takaki Y."/>
            <person name="Nishi S."/>
            <person name="Hori S."/>
            <person name="Arai W."/>
            <person name="Tsubouchi T."/>
            <person name="Morono Y."/>
            <person name="Uchiyama I."/>
            <person name="Ito T."/>
            <person name="Fujiyama A."/>
            <person name="Inagaki F."/>
            <person name="Takami H."/>
        </authorList>
    </citation>
    <scope>NUCLEOTIDE SEQUENCE</scope>
    <source>
        <strain evidence="1">Expedition CK06-06</strain>
    </source>
</reference>
<gene>
    <name evidence="1" type="ORF">S01H4_17072</name>
</gene>
<organism evidence="1">
    <name type="scientific">marine sediment metagenome</name>
    <dbReference type="NCBI Taxonomy" id="412755"/>
    <lineage>
        <taxon>unclassified sequences</taxon>
        <taxon>metagenomes</taxon>
        <taxon>ecological metagenomes</taxon>
    </lineage>
</organism>
<evidence type="ECO:0000313" key="1">
    <source>
        <dbReference type="EMBL" id="GAG58938.1"/>
    </source>
</evidence>
<protein>
    <submittedName>
        <fullName evidence="1">Uncharacterized protein</fullName>
    </submittedName>
</protein>
<comment type="caution">
    <text evidence="1">The sequence shown here is derived from an EMBL/GenBank/DDBJ whole genome shotgun (WGS) entry which is preliminary data.</text>
</comment>
<accession>X0ZF34</accession>
<dbReference type="EMBL" id="BART01007508">
    <property type="protein sequence ID" value="GAG58938.1"/>
    <property type="molecule type" value="Genomic_DNA"/>
</dbReference>
<sequence>MITRESLFNATSGDDSNIHLSILLRILILLSPRIESAFPSLLNIAITNGDIIPRENPLISAKIIIVIKDSVKKVL</sequence>
<name>X0ZF34_9ZZZZ</name>
<dbReference type="AlphaFoldDB" id="X0ZF34"/>
<proteinExistence type="predicted"/>